<dbReference type="AlphaFoldDB" id="A0A8B7NV67"/>
<dbReference type="KEGG" id="hazt:108674207"/>
<dbReference type="InterPro" id="IPR029063">
    <property type="entry name" value="SAM-dependent_MTases_sf"/>
</dbReference>
<name>A0A8B7NV67_HYAAZ</name>
<dbReference type="PANTHER" id="PTHR11265">
    <property type="entry name" value="S-ADENOSYL-METHYLTRANSFERASE MRAW"/>
    <property type="match status" value="1"/>
</dbReference>
<evidence type="ECO:0000313" key="5">
    <source>
        <dbReference type="Proteomes" id="UP000694843"/>
    </source>
</evidence>
<dbReference type="InterPro" id="IPR002903">
    <property type="entry name" value="RsmH"/>
</dbReference>
<keyword evidence="5" id="KW-1185">Reference proteome</keyword>
<dbReference type="OrthoDB" id="6356893at2759"/>
<dbReference type="GO" id="GO:0070475">
    <property type="term" value="P:rRNA base methylation"/>
    <property type="evidence" value="ECO:0007669"/>
    <property type="project" value="TreeGrafter"/>
</dbReference>
<evidence type="ECO:0000313" key="6">
    <source>
        <dbReference type="RefSeq" id="XP_018017627.1"/>
    </source>
</evidence>
<dbReference type="RefSeq" id="XP_018017627.1">
    <property type="nucleotide sequence ID" value="XM_018162138.2"/>
</dbReference>
<dbReference type="InterPro" id="IPR023397">
    <property type="entry name" value="SAM-dep_MeTrfase_MraW_recog"/>
</dbReference>
<keyword evidence="3" id="KW-0808">Transferase</keyword>
<reference evidence="6" key="1">
    <citation type="submission" date="2025-08" db="UniProtKB">
        <authorList>
            <consortium name="RefSeq"/>
        </authorList>
    </citation>
    <scope>IDENTIFICATION</scope>
    <source>
        <tissue evidence="6">Whole organism</tissue>
    </source>
</reference>
<comment type="similarity">
    <text evidence="1">Belongs to the methyltransferase superfamily. RsmH family.</text>
</comment>
<evidence type="ECO:0000256" key="2">
    <source>
        <dbReference type="ARBA" id="ARBA00022603"/>
    </source>
</evidence>
<dbReference type="PANTHER" id="PTHR11265:SF0">
    <property type="entry name" value="12S RRNA N4-METHYLCYTIDINE METHYLTRANSFERASE"/>
    <property type="match status" value="1"/>
</dbReference>
<evidence type="ECO:0000256" key="1">
    <source>
        <dbReference type="ARBA" id="ARBA00010396"/>
    </source>
</evidence>
<evidence type="ECO:0000256" key="4">
    <source>
        <dbReference type="ARBA" id="ARBA00022691"/>
    </source>
</evidence>
<dbReference type="Gene3D" id="1.10.150.170">
    <property type="entry name" value="Putative methyltransferase TM0872, insert domain"/>
    <property type="match status" value="1"/>
</dbReference>
<accession>A0A8B7NV67</accession>
<dbReference type="GO" id="GO:0071424">
    <property type="term" value="F:rRNA (cytosine-N4-)-methyltransferase activity"/>
    <property type="evidence" value="ECO:0007669"/>
    <property type="project" value="TreeGrafter"/>
</dbReference>
<proteinExistence type="inferred from homology"/>
<keyword evidence="2" id="KW-0489">Methyltransferase</keyword>
<gene>
    <name evidence="6" type="primary">LOC108674207</name>
</gene>
<evidence type="ECO:0000256" key="3">
    <source>
        <dbReference type="ARBA" id="ARBA00022679"/>
    </source>
</evidence>
<dbReference type="GeneID" id="108674207"/>
<dbReference type="Gene3D" id="3.40.50.150">
    <property type="entry name" value="Vaccinia Virus protein VP39"/>
    <property type="match status" value="1"/>
</dbReference>
<dbReference type="SUPFAM" id="SSF81799">
    <property type="entry name" value="Putative methyltransferase TM0872, insert domain"/>
    <property type="match status" value="1"/>
</dbReference>
<dbReference type="SUPFAM" id="SSF53335">
    <property type="entry name" value="S-adenosyl-L-methionine-dependent methyltransferases"/>
    <property type="match status" value="1"/>
</dbReference>
<keyword evidence="4" id="KW-0949">S-adenosyl-L-methionine</keyword>
<sequence length="450" mass="50485">MARLTSTFTLWPHRNLLQFQQQLSVFAHQQTLLRNRNFHNCLRSASFPCKPNSFNSHNILNDGSSFSSPFNQVRKLKVDRYDHVPEDEEKHCWDGIYAEQISDFVIPKQGGGIILDLTFGSGKHTEKILSADPNVRVIAIDRDPQCEEDAARLKTKFPRRLCFLNIKFSDTVEALYNIGVNAGTLSGAVLDAGLSHAQLTVPGRGGFFNSTTEPLDFRMSGRHSQEPSAKDILNHIDEDSLYQVIKIYGQNKKARKISQAIIQARYDLQDIKTPGDLNLLIKILEGFDDETPTPVEDQQQQEVLEESLHDGTTSVAGFHSSAASTIRALRILVNNEVNELDCAIKCVHRLLLPDAPFAVVTYNVLEDTIVKRHFAGVDVDASVSTIGCPQHRYAKTLGFADPRECKPWTPQFKLVPSYQMTQNFSHWKHAKLRTATKNGGVAYEQVLEGV</sequence>
<organism evidence="5 6">
    <name type="scientific">Hyalella azteca</name>
    <name type="common">Amphipod</name>
    <dbReference type="NCBI Taxonomy" id="294128"/>
    <lineage>
        <taxon>Eukaryota</taxon>
        <taxon>Metazoa</taxon>
        <taxon>Ecdysozoa</taxon>
        <taxon>Arthropoda</taxon>
        <taxon>Crustacea</taxon>
        <taxon>Multicrustacea</taxon>
        <taxon>Malacostraca</taxon>
        <taxon>Eumalacostraca</taxon>
        <taxon>Peracarida</taxon>
        <taxon>Amphipoda</taxon>
        <taxon>Senticaudata</taxon>
        <taxon>Talitrida</taxon>
        <taxon>Talitroidea</taxon>
        <taxon>Hyalellidae</taxon>
        <taxon>Hyalella</taxon>
    </lineage>
</organism>
<dbReference type="Proteomes" id="UP000694843">
    <property type="component" value="Unplaced"/>
</dbReference>
<protein>
    <submittedName>
        <fullName evidence="6">Probable methyltransferase-like protein 15 homolog</fullName>
    </submittedName>
</protein>
<dbReference type="Pfam" id="PF01795">
    <property type="entry name" value="Methyltransf_5"/>
    <property type="match status" value="1"/>
</dbReference>